<evidence type="ECO:0000256" key="2">
    <source>
        <dbReference type="ARBA" id="ARBA00022448"/>
    </source>
</evidence>
<dbReference type="InterPro" id="IPR017871">
    <property type="entry name" value="ABC_transporter-like_CS"/>
</dbReference>
<dbReference type="RefSeq" id="WP_135348369.1">
    <property type="nucleotide sequence ID" value="NZ_SRJD01000008.1"/>
</dbReference>
<comment type="similarity">
    <text evidence="10">Belongs to the ABC transporter superfamily. Macrolide exporter (TC 3.A.1.122) family.</text>
</comment>
<sequence>MSYIELKDIHKSYKLSGKQKFPVLHGIDLKLERGEFVSILGESGGGKSTLMNIIGGMDKDYTGDVLINGKALHQMKEKELDDYRKTNVGFIFQSFNLINHMTVLNNVLVTLKMTTMSEKERVAHAKELLTTVGLADHIHKRPNQLSGGQKQRVAIARALANNPDIILADEPTGALDKKNSEQIMELLDSIAKQGKLVVTVTHSQKVADYGTRIIKIDDGRIADDIRLKDAYPIPEHREEPKTKNLSVPATFKMALDNISHNLKRNILVTVGGAIGIFSVIIMLSLGSGIQSYIQDQIMKNVNPTVAQMTKKELTQQDGETSQIKKSATISNNDLAKMRKVAHVVSAEKVLWLSSARVKLGSKLAIPQYFQTMDGAIPDTDLAKGSHLPGTGEIGLSKDVAKQLTKNPDSLIGKTVTFYVTMTDKNQLPIVMQKQLKISAIFNGSAQMGLLTADYATLQEMYNKQKIMLQPNMATIKIDKIQNVKSVQNYFKKHGYDLNGAGAFLDSLNLYIALASYVLAAIAGISLLVSAIMIIVVLYISVTERTKEIGILRALGARRKDIRHLFFSEASLLGLFSGAIGIVLAFIAAAIGNHFARPHMHVALLNVTPGFVLFGLIVSVGISVIAGLAPSAKAANLDPVESLRKFD</sequence>
<evidence type="ECO:0000256" key="7">
    <source>
        <dbReference type="ARBA" id="ARBA00022840"/>
    </source>
</evidence>
<dbReference type="OrthoDB" id="2079174at2"/>
<dbReference type="GO" id="GO:0022857">
    <property type="term" value="F:transmembrane transporter activity"/>
    <property type="evidence" value="ECO:0007669"/>
    <property type="project" value="UniProtKB-ARBA"/>
</dbReference>
<keyword evidence="2" id="KW-0813">Transport</keyword>
<evidence type="ECO:0000256" key="8">
    <source>
        <dbReference type="ARBA" id="ARBA00022989"/>
    </source>
</evidence>
<accession>A0A4Z0GNV9</accession>
<keyword evidence="7 13" id="KW-0067">ATP-binding</keyword>
<comment type="subcellular location">
    <subcellularLocation>
        <location evidence="1">Cell inner membrane</location>
        <topology evidence="1">Multi-pass membrane protein</topology>
    </subcellularLocation>
</comment>
<dbReference type="PANTHER" id="PTHR42798:SF6">
    <property type="entry name" value="CELL DIVISION ATP-BINDING PROTEIN FTSE"/>
    <property type="match status" value="1"/>
</dbReference>
<evidence type="ECO:0000256" key="3">
    <source>
        <dbReference type="ARBA" id="ARBA00022475"/>
    </source>
</evidence>
<evidence type="ECO:0000259" key="12">
    <source>
        <dbReference type="PROSITE" id="PS50893"/>
    </source>
</evidence>
<dbReference type="Pfam" id="PF12704">
    <property type="entry name" value="MacB_PCD"/>
    <property type="match status" value="1"/>
</dbReference>
<gene>
    <name evidence="13" type="ORF">E4665_08520</name>
</gene>
<evidence type="ECO:0000256" key="6">
    <source>
        <dbReference type="ARBA" id="ARBA00022741"/>
    </source>
</evidence>
<feature type="transmembrane region" description="Helical" evidence="11">
    <location>
        <begin position="610"/>
        <end position="628"/>
    </location>
</feature>
<feature type="transmembrane region" description="Helical" evidence="11">
    <location>
        <begin position="563"/>
        <end position="590"/>
    </location>
</feature>
<keyword evidence="6" id="KW-0547">Nucleotide-binding</keyword>
<feature type="transmembrane region" description="Helical" evidence="11">
    <location>
        <begin position="516"/>
        <end position="542"/>
    </location>
</feature>
<proteinExistence type="inferred from homology"/>
<keyword evidence="9 11" id="KW-0472">Membrane</keyword>
<protein>
    <submittedName>
        <fullName evidence="13">ATP-binding cassette domain-containing protein</fullName>
    </submittedName>
</protein>
<dbReference type="InterPro" id="IPR003593">
    <property type="entry name" value="AAA+_ATPase"/>
</dbReference>
<reference evidence="13 14" key="1">
    <citation type="journal article" date="2015" name="Int. J. Syst. Evol. Microbiol.">
        <title>Sporolactobacillus shoreae sp. nov. and Sporolactobacillus spathodeae sp. nov., two spore-forming lactic acid bacteria isolated from tree barks in Thailand.</title>
        <authorList>
            <person name="Thamacharoensuk T."/>
            <person name="Kitahara M."/>
            <person name="Ohkuma M."/>
            <person name="Thongchul N."/>
            <person name="Tanasupawat S."/>
        </authorList>
    </citation>
    <scope>NUCLEOTIDE SEQUENCE [LARGE SCALE GENOMIC DNA]</scope>
    <source>
        <strain evidence="13 14">BK92</strain>
    </source>
</reference>
<dbReference type="GO" id="GO:0098796">
    <property type="term" value="C:membrane protein complex"/>
    <property type="evidence" value="ECO:0007669"/>
    <property type="project" value="UniProtKB-ARBA"/>
</dbReference>
<feature type="transmembrane region" description="Helical" evidence="11">
    <location>
        <begin position="266"/>
        <end position="289"/>
    </location>
</feature>
<dbReference type="GO" id="GO:0005886">
    <property type="term" value="C:plasma membrane"/>
    <property type="evidence" value="ECO:0007669"/>
    <property type="project" value="UniProtKB-SubCell"/>
</dbReference>
<feature type="domain" description="ABC transporter" evidence="12">
    <location>
        <begin position="4"/>
        <end position="243"/>
    </location>
</feature>
<dbReference type="Gene3D" id="3.40.50.300">
    <property type="entry name" value="P-loop containing nucleotide triphosphate hydrolases"/>
    <property type="match status" value="1"/>
</dbReference>
<dbReference type="PROSITE" id="PS00211">
    <property type="entry name" value="ABC_TRANSPORTER_1"/>
    <property type="match status" value="1"/>
</dbReference>
<dbReference type="InterPro" id="IPR003838">
    <property type="entry name" value="ABC3_permease_C"/>
</dbReference>
<evidence type="ECO:0000256" key="10">
    <source>
        <dbReference type="ARBA" id="ARBA00038388"/>
    </source>
</evidence>
<dbReference type="CDD" id="cd03255">
    <property type="entry name" value="ABC_MJ0796_LolCDE_FtsE"/>
    <property type="match status" value="1"/>
</dbReference>
<dbReference type="AlphaFoldDB" id="A0A4Z0GNV9"/>
<dbReference type="Pfam" id="PF02687">
    <property type="entry name" value="FtsX"/>
    <property type="match status" value="1"/>
</dbReference>
<dbReference type="InterPro" id="IPR027417">
    <property type="entry name" value="P-loop_NTPase"/>
</dbReference>
<evidence type="ECO:0000256" key="1">
    <source>
        <dbReference type="ARBA" id="ARBA00004429"/>
    </source>
</evidence>
<organism evidence="13 14">
    <name type="scientific">Sporolactobacillus shoreae</name>
    <dbReference type="NCBI Taxonomy" id="1465501"/>
    <lineage>
        <taxon>Bacteria</taxon>
        <taxon>Bacillati</taxon>
        <taxon>Bacillota</taxon>
        <taxon>Bacilli</taxon>
        <taxon>Bacillales</taxon>
        <taxon>Sporolactobacillaceae</taxon>
        <taxon>Sporolactobacillus</taxon>
    </lineage>
</organism>
<dbReference type="InterPro" id="IPR017911">
    <property type="entry name" value="MacB-like_ATP-bd"/>
</dbReference>
<dbReference type="FunFam" id="3.40.50.300:FF:000032">
    <property type="entry name" value="Export ABC transporter ATP-binding protein"/>
    <property type="match status" value="1"/>
</dbReference>
<evidence type="ECO:0000313" key="14">
    <source>
        <dbReference type="Proteomes" id="UP000298347"/>
    </source>
</evidence>
<dbReference type="Proteomes" id="UP000298347">
    <property type="component" value="Unassembled WGS sequence"/>
</dbReference>
<keyword evidence="14" id="KW-1185">Reference proteome</keyword>
<dbReference type="PANTHER" id="PTHR42798">
    <property type="entry name" value="LIPOPROTEIN-RELEASING SYSTEM ATP-BINDING PROTEIN LOLD"/>
    <property type="match status" value="1"/>
</dbReference>
<dbReference type="PROSITE" id="PS50893">
    <property type="entry name" value="ABC_TRANSPORTER_2"/>
    <property type="match status" value="1"/>
</dbReference>
<evidence type="ECO:0000256" key="11">
    <source>
        <dbReference type="SAM" id="Phobius"/>
    </source>
</evidence>
<dbReference type="SUPFAM" id="SSF52540">
    <property type="entry name" value="P-loop containing nucleoside triphosphate hydrolases"/>
    <property type="match status" value="1"/>
</dbReference>
<dbReference type="GO" id="GO:0016887">
    <property type="term" value="F:ATP hydrolysis activity"/>
    <property type="evidence" value="ECO:0007669"/>
    <property type="project" value="InterPro"/>
</dbReference>
<keyword evidence="5 11" id="KW-0812">Transmembrane</keyword>
<evidence type="ECO:0000256" key="4">
    <source>
        <dbReference type="ARBA" id="ARBA00022519"/>
    </source>
</evidence>
<dbReference type="InterPro" id="IPR003439">
    <property type="entry name" value="ABC_transporter-like_ATP-bd"/>
</dbReference>
<evidence type="ECO:0000256" key="5">
    <source>
        <dbReference type="ARBA" id="ARBA00022692"/>
    </source>
</evidence>
<comment type="caution">
    <text evidence="13">The sequence shown here is derived from an EMBL/GenBank/DDBJ whole genome shotgun (WGS) entry which is preliminary data.</text>
</comment>
<evidence type="ECO:0000256" key="9">
    <source>
        <dbReference type="ARBA" id="ARBA00023136"/>
    </source>
</evidence>
<dbReference type="Pfam" id="PF00005">
    <property type="entry name" value="ABC_tran"/>
    <property type="match status" value="1"/>
</dbReference>
<keyword evidence="4" id="KW-0997">Cell inner membrane</keyword>
<dbReference type="GO" id="GO:0005524">
    <property type="term" value="F:ATP binding"/>
    <property type="evidence" value="ECO:0007669"/>
    <property type="project" value="UniProtKB-KW"/>
</dbReference>
<keyword evidence="3" id="KW-1003">Cell membrane</keyword>
<dbReference type="SMART" id="SM00382">
    <property type="entry name" value="AAA"/>
    <property type="match status" value="1"/>
</dbReference>
<name>A0A4Z0GNV9_9BACL</name>
<keyword evidence="8 11" id="KW-1133">Transmembrane helix</keyword>
<evidence type="ECO:0000313" key="13">
    <source>
        <dbReference type="EMBL" id="TGA98281.1"/>
    </source>
</evidence>
<dbReference type="EMBL" id="SRJD01000008">
    <property type="protein sequence ID" value="TGA98281.1"/>
    <property type="molecule type" value="Genomic_DNA"/>
</dbReference>
<dbReference type="InterPro" id="IPR025857">
    <property type="entry name" value="MacB_PCD"/>
</dbReference>